<organism evidence="1 2">
    <name type="scientific">Arenibacter certesii</name>
    <dbReference type="NCBI Taxonomy" id="228955"/>
    <lineage>
        <taxon>Bacteria</taxon>
        <taxon>Pseudomonadati</taxon>
        <taxon>Bacteroidota</taxon>
        <taxon>Flavobacteriia</taxon>
        <taxon>Flavobacteriales</taxon>
        <taxon>Flavobacteriaceae</taxon>
        <taxon>Arenibacter</taxon>
    </lineage>
</organism>
<proteinExistence type="predicted"/>
<gene>
    <name evidence="1" type="ORF">GCM10007383_10410</name>
</gene>
<evidence type="ECO:0000313" key="1">
    <source>
        <dbReference type="EMBL" id="GGW27009.1"/>
    </source>
</evidence>
<reference evidence="1" key="1">
    <citation type="journal article" date="2014" name="Int. J. Syst. Evol. Microbiol.">
        <title>Complete genome sequence of Corynebacterium casei LMG S-19264T (=DSM 44701T), isolated from a smear-ripened cheese.</title>
        <authorList>
            <consortium name="US DOE Joint Genome Institute (JGI-PGF)"/>
            <person name="Walter F."/>
            <person name="Albersmeier A."/>
            <person name="Kalinowski J."/>
            <person name="Ruckert C."/>
        </authorList>
    </citation>
    <scope>NUCLEOTIDE SEQUENCE</scope>
    <source>
        <strain evidence="1">KCTC 12113</strain>
    </source>
</reference>
<dbReference type="EMBL" id="BMWP01000005">
    <property type="protein sequence ID" value="GGW27009.1"/>
    <property type="molecule type" value="Genomic_DNA"/>
</dbReference>
<sequence length="138" mass="16170">MFKNIFFTFLTGLGFMYTINAQQDCSLGIGVSNMDTVVQVFQLNVEQKSKLEEFQVAVGVEAKLLDEERTDLFEKHPQSTPEELKALEVKHKVIEEKIKALFYRYDRKLLALFNEKQYQRYLSLCREVSRQPIEKPVN</sequence>
<dbReference type="RefSeq" id="WP_026812098.1">
    <property type="nucleotide sequence ID" value="NZ_BMWP01000005.1"/>
</dbReference>
<evidence type="ECO:0000313" key="2">
    <source>
        <dbReference type="Proteomes" id="UP000634668"/>
    </source>
</evidence>
<dbReference type="Proteomes" id="UP000634668">
    <property type="component" value="Unassembled WGS sequence"/>
</dbReference>
<comment type="caution">
    <text evidence="1">The sequence shown here is derived from an EMBL/GenBank/DDBJ whole genome shotgun (WGS) entry which is preliminary data.</text>
</comment>
<accession>A0A918MHU2</accession>
<keyword evidence="2" id="KW-1185">Reference proteome</keyword>
<reference evidence="1" key="2">
    <citation type="submission" date="2020-09" db="EMBL/GenBank/DDBJ databases">
        <authorList>
            <person name="Sun Q."/>
            <person name="Kim S."/>
        </authorList>
    </citation>
    <scope>NUCLEOTIDE SEQUENCE</scope>
    <source>
        <strain evidence="1">KCTC 12113</strain>
    </source>
</reference>
<name>A0A918MHU2_9FLAO</name>
<dbReference type="AlphaFoldDB" id="A0A918MHU2"/>
<protein>
    <submittedName>
        <fullName evidence="1">Uncharacterized protein</fullName>
    </submittedName>
</protein>